<dbReference type="EMBL" id="WUAV01000005">
    <property type="protein sequence ID" value="KAF1752382.1"/>
    <property type="molecule type" value="Genomic_DNA"/>
</dbReference>
<dbReference type="InterPro" id="IPR002542">
    <property type="entry name" value="T20D4.11-like_dom"/>
</dbReference>
<comment type="caution">
    <text evidence="2">The sequence shown here is derived from an EMBL/GenBank/DDBJ whole genome shotgun (WGS) entry which is preliminary data.</text>
</comment>
<dbReference type="AlphaFoldDB" id="A0A6A5GD59"/>
<evidence type="ECO:0000259" key="1">
    <source>
        <dbReference type="Pfam" id="PF01579"/>
    </source>
</evidence>
<dbReference type="RefSeq" id="XP_053581723.1">
    <property type="nucleotide sequence ID" value="XM_053732810.1"/>
</dbReference>
<gene>
    <name evidence="2" type="ORF">GCK72_018937</name>
</gene>
<dbReference type="Pfam" id="PF01579">
    <property type="entry name" value="DUF19"/>
    <property type="match status" value="1"/>
</dbReference>
<evidence type="ECO:0000313" key="3">
    <source>
        <dbReference type="Proteomes" id="UP000483820"/>
    </source>
</evidence>
<evidence type="ECO:0000313" key="2">
    <source>
        <dbReference type="EMBL" id="KAF1752382.1"/>
    </source>
</evidence>
<dbReference type="GeneID" id="78776734"/>
<dbReference type="PANTHER" id="PTHR21453">
    <property type="entry name" value="DUF19 DOMAIN-CONTAINING PROTEIN-RELATED-RELATED"/>
    <property type="match status" value="1"/>
</dbReference>
<protein>
    <recommendedName>
        <fullName evidence="1">T20D4.11-like domain-containing protein</fullName>
    </recommendedName>
</protein>
<proteinExistence type="predicted"/>
<sequence>MDPKKSICVKEWKPFPDPVSDPKKMAEIQAEACKNYFGKNDCMQKEITENCGPAMWVKMRKYYLDLNKLNGPCSFD</sequence>
<dbReference type="CTD" id="78776734"/>
<reference evidence="2 3" key="1">
    <citation type="submission" date="2019-12" db="EMBL/GenBank/DDBJ databases">
        <title>Chromosome-level assembly of the Caenorhabditis remanei genome.</title>
        <authorList>
            <person name="Teterina A.A."/>
            <person name="Willis J.H."/>
            <person name="Phillips P.C."/>
        </authorList>
    </citation>
    <scope>NUCLEOTIDE SEQUENCE [LARGE SCALE GENOMIC DNA]</scope>
    <source>
        <strain evidence="2 3">PX506</strain>
        <tissue evidence="2">Whole organism</tissue>
    </source>
</reference>
<accession>A0A6A5GD59</accession>
<feature type="domain" description="T20D4.11-like" evidence="1">
    <location>
        <begin position="4"/>
        <end position="73"/>
    </location>
</feature>
<name>A0A6A5GD59_CAERE</name>
<organism evidence="2 3">
    <name type="scientific">Caenorhabditis remanei</name>
    <name type="common">Caenorhabditis vulgaris</name>
    <dbReference type="NCBI Taxonomy" id="31234"/>
    <lineage>
        <taxon>Eukaryota</taxon>
        <taxon>Metazoa</taxon>
        <taxon>Ecdysozoa</taxon>
        <taxon>Nematoda</taxon>
        <taxon>Chromadorea</taxon>
        <taxon>Rhabditida</taxon>
        <taxon>Rhabditina</taxon>
        <taxon>Rhabditomorpha</taxon>
        <taxon>Rhabditoidea</taxon>
        <taxon>Rhabditidae</taxon>
        <taxon>Peloderinae</taxon>
        <taxon>Caenorhabditis</taxon>
    </lineage>
</organism>
<dbReference type="PANTHER" id="PTHR21453:SF30">
    <property type="entry name" value="DUF19 DOMAIN-CONTAINING PROTEIN"/>
    <property type="match status" value="1"/>
</dbReference>
<dbReference type="KEGG" id="crq:GCK72_018937"/>
<dbReference type="Proteomes" id="UP000483820">
    <property type="component" value="Chromosome V"/>
</dbReference>